<evidence type="ECO:0000256" key="5">
    <source>
        <dbReference type="ARBA" id="ARBA00022723"/>
    </source>
</evidence>
<dbReference type="EMBL" id="QJUM01000002">
    <property type="protein sequence ID" value="TBV09489.1"/>
    <property type="molecule type" value="Genomic_DNA"/>
</dbReference>
<reference evidence="9 10" key="1">
    <citation type="submission" date="2018-06" db="EMBL/GenBank/DDBJ databases">
        <title>Three novel Pseudomonas species isolated from symptomatic oak.</title>
        <authorList>
            <person name="Bueno-Gonzalez V."/>
            <person name="Brady C."/>
        </authorList>
    </citation>
    <scope>NUCLEOTIDE SEQUENCE [LARGE SCALE GENOMIC DNA]</scope>
    <source>
        <strain evidence="8 9">P26B</strain>
        <strain evidence="7 10">P6B</strain>
    </source>
</reference>
<protein>
    <recommendedName>
        <fullName evidence="4">phosphoglycolate phosphatase</fullName>
        <ecNumber evidence="4">3.1.3.18</ecNumber>
    </recommendedName>
</protein>
<keyword evidence="5" id="KW-0479">Metal-binding</keyword>
<comment type="similarity">
    <text evidence="3">Belongs to the HAD-like hydrolase superfamily. CbbY/CbbZ/Gph/YieH family.</text>
</comment>
<evidence type="ECO:0000256" key="2">
    <source>
        <dbReference type="ARBA" id="ARBA00004818"/>
    </source>
</evidence>
<dbReference type="InterPro" id="IPR023214">
    <property type="entry name" value="HAD_sf"/>
</dbReference>
<dbReference type="EC" id="3.1.3.18" evidence="4"/>
<dbReference type="RefSeq" id="WP_131174438.1">
    <property type="nucleotide sequence ID" value="NZ_QJUL01000056.1"/>
</dbReference>
<dbReference type="EMBL" id="QJUL01000056">
    <property type="protein sequence ID" value="TBU85673.1"/>
    <property type="molecule type" value="Genomic_DNA"/>
</dbReference>
<dbReference type="Proteomes" id="UP000293172">
    <property type="component" value="Unassembled WGS sequence"/>
</dbReference>
<accession>A0A4V2KBI5</accession>
<comment type="caution">
    <text evidence="7">The sequence shown here is derived from an EMBL/GenBank/DDBJ whole genome shotgun (WGS) entry which is preliminary data.</text>
</comment>
<evidence type="ECO:0000313" key="10">
    <source>
        <dbReference type="Proteomes" id="UP000293172"/>
    </source>
</evidence>
<proteinExistence type="inferred from homology"/>
<dbReference type="PANTHER" id="PTHR43434:SF1">
    <property type="entry name" value="PHOSPHOGLYCOLATE PHOSPHATASE"/>
    <property type="match status" value="1"/>
</dbReference>
<dbReference type="Proteomes" id="UP000291334">
    <property type="component" value="Unassembled WGS sequence"/>
</dbReference>
<dbReference type="InterPro" id="IPR036412">
    <property type="entry name" value="HAD-like_sf"/>
</dbReference>
<dbReference type="OrthoDB" id="6982008at2"/>
<dbReference type="GO" id="GO:0046872">
    <property type="term" value="F:metal ion binding"/>
    <property type="evidence" value="ECO:0007669"/>
    <property type="project" value="UniProtKB-KW"/>
</dbReference>
<evidence type="ECO:0000256" key="6">
    <source>
        <dbReference type="ARBA" id="ARBA00023277"/>
    </source>
</evidence>
<name>A0A4V2KBI5_9GAMM</name>
<dbReference type="GO" id="GO:0008967">
    <property type="term" value="F:phosphoglycolate phosphatase activity"/>
    <property type="evidence" value="ECO:0007669"/>
    <property type="project" value="UniProtKB-EC"/>
</dbReference>
<sequence length="228" mass="24133">MPQSASPPAFTAVLFGLSGCLVDFGARAASLAMQRLPSAVLQDGSALRSLDHAYAQQLQQSARSQAEPTPGAMAILQALHEQGTPCAWLDELPHEAGLQLAAELPHWLPAISTAPQRPWPAPDACWQALSALQVERLDGCVLVSGEPRLLQAGLNAGLWTVGLAACGSLGGHALADWQALDSQQRDLLRAEATLALYRMGAHSVIDQLSDLRPCLDDLAARRGKGEKP</sequence>
<keyword evidence="9" id="KW-1185">Reference proteome</keyword>
<dbReference type="SUPFAM" id="SSF56784">
    <property type="entry name" value="HAD-like"/>
    <property type="match status" value="1"/>
</dbReference>
<dbReference type="InterPro" id="IPR050155">
    <property type="entry name" value="HAD-like_hydrolase_sf"/>
</dbReference>
<dbReference type="Gene3D" id="3.40.50.1000">
    <property type="entry name" value="HAD superfamily/HAD-like"/>
    <property type="match status" value="1"/>
</dbReference>
<keyword evidence="6" id="KW-0119">Carbohydrate metabolism</keyword>
<evidence type="ECO:0000256" key="4">
    <source>
        <dbReference type="ARBA" id="ARBA00013078"/>
    </source>
</evidence>
<evidence type="ECO:0000256" key="3">
    <source>
        <dbReference type="ARBA" id="ARBA00006171"/>
    </source>
</evidence>
<gene>
    <name evidence="8" type="ORF">DNK34_01750</name>
    <name evidence="7" type="ORF">DNK44_23860</name>
</gene>
<dbReference type="PANTHER" id="PTHR43434">
    <property type="entry name" value="PHOSPHOGLYCOLATE PHOSPHATASE"/>
    <property type="match status" value="1"/>
</dbReference>
<evidence type="ECO:0000313" key="7">
    <source>
        <dbReference type="EMBL" id="TBU85673.1"/>
    </source>
</evidence>
<organism evidence="7 10">
    <name type="scientific">Phytopseudomonas dryadis</name>
    <dbReference type="NCBI Taxonomy" id="2487520"/>
    <lineage>
        <taxon>Bacteria</taxon>
        <taxon>Pseudomonadati</taxon>
        <taxon>Pseudomonadota</taxon>
        <taxon>Gammaproteobacteria</taxon>
        <taxon>Pseudomonadales</taxon>
        <taxon>Pseudomonadaceae</taxon>
        <taxon>Phytopseudomonas</taxon>
    </lineage>
</organism>
<evidence type="ECO:0000313" key="8">
    <source>
        <dbReference type="EMBL" id="TBV09489.1"/>
    </source>
</evidence>
<comment type="catalytic activity">
    <reaction evidence="1">
        <text>2-phosphoglycolate + H2O = glycolate + phosphate</text>
        <dbReference type="Rhea" id="RHEA:14369"/>
        <dbReference type="ChEBI" id="CHEBI:15377"/>
        <dbReference type="ChEBI" id="CHEBI:29805"/>
        <dbReference type="ChEBI" id="CHEBI:43474"/>
        <dbReference type="ChEBI" id="CHEBI:58033"/>
        <dbReference type="EC" id="3.1.3.18"/>
    </reaction>
</comment>
<dbReference type="AlphaFoldDB" id="A0A4V2KBI5"/>
<comment type="pathway">
    <text evidence="2">Organic acid metabolism; glycolate biosynthesis; glycolate from 2-phosphoglycolate: step 1/1.</text>
</comment>
<evidence type="ECO:0000256" key="1">
    <source>
        <dbReference type="ARBA" id="ARBA00000830"/>
    </source>
</evidence>
<dbReference type="GO" id="GO:0006281">
    <property type="term" value="P:DNA repair"/>
    <property type="evidence" value="ECO:0007669"/>
    <property type="project" value="TreeGrafter"/>
</dbReference>
<evidence type="ECO:0000313" key="9">
    <source>
        <dbReference type="Proteomes" id="UP000291334"/>
    </source>
</evidence>
<dbReference type="GO" id="GO:0005829">
    <property type="term" value="C:cytosol"/>
    <property type="evidence" value="ECO:0007669"/>
    <property type="project" value="TreeGrafter"/>
</dbReference>